<proteinExistence type="predicted"/>
<protein>
    <submittedName>
        <fullName evidence="1">Uncharacterized protein</fullName>
    </submittedName>
</protein>
<keyword evidence="2" id="KW-1185">Reference proteome</keyword>
<dbReference type="Proteomes" id="UP000296049">
    <property type="component" value="Unassembled WGS sequence"/>
</dbReference>
<dbReference type="EMBL" id="KB743275">
    <property type="protein sequence ID" value="EOA99777.1"/>
    <property type="molecule type" value="Genomic_DNA"/>
</dbReference>
<accession>R0LHI8</accession>
<gene>
    <name evidence="1" type="ORF">Anapl_01103</name>
</gene>
<reference evidence="2" key="1">
    <citation type="journal article" date="2013" name="Nat. Genet.">
        <title>The duck genome and transcriptome provide insight into an avian influenza virus reservoir species.</title>
        <authorList>
            <person name="Huang Y."/>
            <person name="Li Y."/>
            <person name="Burt D.W."/>
            <person name="Chen H."/>
            <person name="Zhang Y."/>
            <person name="Qian W."/>
            <person name="Kim H."/>
            <person name="Gan S."/>
            <person name="Zhao Y."/>
            <person name="Li J."/>
            <person name="Yi K."/>
            <person name="Feng H."/>
            <person name="Zhu P."/>
            <person name="Li B."/>
            <person name="Liu Q."/>
            <person name="Fairley S."/>
            <person name="Magor K.E."/>
            <person name="Du Z."/>
            <person name="Hu X."/>
            <person name="Goodman L."/>
            <person name="Tafer H."/>
            <person name="Vignal A."/>
            <person name="Lee T."/>
            <person name="Kim K.W."/>
            <person name="Sheng Z."/>
            <person name="An Y."/>
            <person name="Searle S."/>
            <person name="Herrero J."/>
            <person name="Groenen M.A."/>
            <person name="Crooijmans R.P."/>
            <person name="Faraut T."/>
            <person name="Cai Q."/>
            <person name="Webster R.G."/>
            <person name="Aldridge J.R."/>
            <person name="Warren W.C."/>
            <person name="Bartschat S."/>
            <person name="Kehr S."/>
            <person name="Marz M."/>
            <person name="Stadler P.F."/>
            <person name="Smith J."/>
            <person name="Kraus R.H."/>
            <person name="Zhao Y."/>
            <person name="Ren L."/>
            <person name="Fei J."/>
            <person name="Morisson M."/>
            <person name="Kaiser P."/>
            <person name="Griffin D.K."/>
            <person name="Rao M."/>
            <person name="Pitel F."/>
            <person name="Wang J."/>
            <person name="Li N."/>
        </authorList>
    </citation>
    <scope>NUCLEOTIDE SEQUENCE [LARGE SCALE GENOMIC DNA]</scope>
</reference>
<organism evidence="1 2">
    <name type="scientific">Anas platyrhynchos</name>
    <name type="common">Mallard</name>
    <name type="synonym">Anas boschas</name>
    <dbReference type="NCBI Taxonomy" id="8839"/>
    <lineage>
        <taxon>Eukaryota</taxon>
        <taxon>Metazoa</taxon>
        <taxon>Chordata</taxon>
        <taxon>Craniata</taxon>
        <taxon>Vertebrata</taxon>
        <taxon>Euteleostomi</taxon>
        <taxon>Archelosauria</taxon>
        <taxon>Archosauria</taxon>
        <taxon>Dinosauria</taxon>
        <taxon>Saurischia</taxon>
        <taxon>Theropoda</taxon>
        <taxon>Coelurosauria</taxon>
        <taxon>Aves</taxon>
        <taxon>Neognathae</taxon>
        <taxon>Galloanserae</taxon>
        <taxon>Anseriformes</taxon>
        <taxon>Anatidae</taxon>
        <taxon>Anatinae</taxon>
        <taxon>Anas</taxon>
    </lineage>
</organism>
<dbReference type="AlphaFoldDB" id="R0LHI8"/>
<name>R0LHI8_ANAPL</name>
<evidence type="ECO:0000313" key="2">
    <source>
        <dbReference type="Proteomes" id="UP000296049"/>
    </source>
</evidence>
<sequence length="340" mass="39385">MMIYPVHIWDKPEYLSQEDTADLKSFAYMSSFLPRAEPTELEHQGIHRTQSAKWPLALLMTTGSILQKTDVTGVEDKPSQSLCPRDGKQARLDWCALLRDLILTCGKLPYNSYAKLLIKLVFRKDFGSYLNPLANRSVNLCHCAEAEWLETKPECTALLAKQVFTCSGKRWGMLFWGQFFFQTRCNKELPGNSPTIIKAFHLVSMHKHIKCNGIHKNYKTIHKCKQTQDILSIRKPRNKQPGFKAAQYNRLKRIQSYLMPLPQLQGVPFGSARDTLYYSSCLTCLFKDEHHHFCTRRYTAKRSDFHEEKSNHSGFAKEDDEHPKMLNITHLKSSRMHTEL</sequence>
<evidence type="ECO:0000313" key="1">
    <source>
        <dbReference type="EMBL" id="EOA99777.1"/>
    </source>
</evidence>